<evidence type="ECO:0000313" key="2">
    <source>
        <dbReference type="Proteomes" id="UP000319809"/>
    </source>
</evidence>
<dbReference type="AlphaFoldDB" id="A0A4Y5YA59"/>
<dbReference type="Proteomes" id="UP000319809">
    <property type="component" value="Chromosome"/>
</dbReference>
<proteinExistence type="predicted"/>
<dbReference type="KEGG" id="spol:FH971_00320"/>
<name>A0A4Y5YA59_9GAMM</name>
<sequence>MTAKNNDDIPDDDIIEYDMSQRGNQVDDPLATVKTMRLEQLAVCRLKAEKEMQVMECNAKKNKAEVEE</sequence>
<dbReference type="RefSeq" id="WP_137223998.1">
    <property type="nucleotide sequence ID" value="NZ_CP041036.1"/>
</dbReference>
<organism evidence="1 2">
    <name type="scientific">Shewanella polaris</name>
    <dbReference type="NCBI Taxonomy" id="2588449"/>
    <lineage>
        <taxon>Bacteria</taxon>
        <taxon>Pseudomonadati</taxon>
        <taxon>Pseudomonadota</taxon>
        <taxon>Gammaproteobacteria</taxon>
        <taxon>Alteromonadales</taxon>
        <taxon>Shewanellaceae</taxon>
        <taxon>Shewanella</taxon>
    </lineage>
</organism>
<evidence type="ECO:0000313" key="1">
    <source>
        <dbReference type="EMBL" id="QDE29547.1"/>
    </source>
</evidence>
<accession>A0A4Y5YA59</accession>
<protein>
    <submittedName>
        <fullName evidence="1">Uncharacterized protein</fullName>
    </submittedName>
</protein>
<reference evidence="1 2" key="1">
    <citation type="submission" date="2019-06" db="EMBL/GenBank/DDBJ databases">
        <title>The genome of Shewanella sp. SM1901.</title>
        <authorList>
            <person name="Cha Q."/>
        </authorList>
    </citation>
    <scope>NUCLEOTIDE SEQUENCE [LARGE SCALE GENOMIC DNA]</scope>
    <source>
        <strain evidence="1 2">SM1901</strain>
    </source>
</reference>
<keyword evidence="2" id="KW-1185">Reference proteome</keyword>
<dbReference type="EMBL" id="CP041036">
    <property type="protein sequence ID" value="QDE29547.1"/>
    <property type="molecule type" value="Genomic_DNA"/>
</dbReference>
<gene>
    <name evidence="1" type="ORF">FH971_00320</name>
</gene>